<dbReference type="PROSITE" id="PS50181">
    <property type="entry name" value="FBOX"/>
    <property type="match status" value="1"/>
</dbReference>
<protein>
    <recommendedName>
        <fullName evidence="1">F-box domain-containing protein</fullName>
    </recommendedName>
</protein>
<dbReference type="InterPro" id="IPR017451">
    <property type="entry name" value="F-box-assoc_interact_dom"/>
</dbReference>
<dbReference type="SUPFAM" id="SSF81383">
    <property type="entry name" value="F-box domain"/>
    <property type="match status" value="1"/>
</dbReference>
<dbReference type="Proteomes" id="UP000030748">
    <property type="component" value="Unassembled WGS sequence"/>
</dbReference>
<organism evidence="2 3">
    <name type="scientific">Erythranthe guttata</name>
    <name type="common">Yellow monkey flower</name>
    <name type="synonym">Mimulus guttatus</name>
    <dbReference type="NCBI Taxonomy" id="4155"/>
    <lineage>
        <taxon>Eukaryota</taxon>
        <taxon>Viridiplantae</taxon>
        <taxon>Streptophyta</taxon>
        <taxon>Embryophyta</taxon>
        <taxon>Tracheophyta</taxon>
        <taxon>Spermatophyta</taxon>
        <taxon>Magnoliopsida</taxon>
        <taxon>eudicotyledons</taxon>
        <taxon>Gunneridae</taxon>
        <taxon>Pentapetalae</taxon>
        <taxon>asterids</taxon>
        <taxon>lamiids</taxon>
        <taxon>Lamiales</taxon>
        <taxon>Phrymaceae</taxon>
        <taxon>Erythranthe</taxon>
    </lineage>
</organism>
<keyword evidence="3" id="KW-1185">Reference proteome</keyword>
<dbReference type="AlphaFoldDB" id="A0A022QAF7"/>
<dbReference type="InterPro" id="IPR036047">
    <property type="entry name" value="F-box-like_dom_sf"/>
</dbReference>
<accession>A0A022QAF7</accession>
<dbReference type="SMART" id="SM00256">
    <property type="entry name" value="FBOX"/>
    <property type="match status" value="1"/>
</dbReference>
<dbReference type="STRING" id="4155.A0A022QAF7"/>
<dbReference type="Gene3D" id="1.20.1280.50">
    <property type="match status" value="1"/>
</dbReference>
<evidence type="ECO:0000259" key="1">
    <source>
        <dbReference type="PROSITE" id="PS50181"/>
    </source>
</evidence>
<dbReference type="InterPro" id="IPR006527">
    <property type="entry name" value="F-box-assoc_dom_typ1"/>
</dbReference>
<gene>
    <name evidence="2" type="ORF">MIMGU_mgv1a018680mg</name>
</gene>
<name>A0A022QAF7_ERYGU</name>
<dbReference type="InterPro" id="IPR001810">
    <property type="entry name" value="F-box_dom"/>
</dbReference>
<feature type="domain" description="F-box" evidence="1">
    <location>
        <begin position="1"/>
        <end position="46"/>
    </location>
</feature>
<dbReference type="PANTHER" id="PTHR31672">
    <property type="entry name" value="BNACNNG10540D PROTEIN"/>
    <property type="match status" value="1"/>
</dbReference>
<dbReference type="EMBL" id="KI632162">
    <property type="protein sequence ID" value="EYU23490.1"/>
    <property type="molecule type" value="Genomic_DNA"/>
</dbReference>
<dbReference type="NCBIfam" id="TIGR01640">
    <property type="entry name" value="F_box_assoc_1"/>
    <property type="match status" value="1"/>
</dbReference>
<dbReference type="eggNOG" id="ENOG502S2YF">
    <property type="taxonomic scope" value="Eukaryota"/>
</dbReference>
<evidence type="ECO:0000313" key="3">
    <source>
        <dbReference type="Proteomes" id="UP000030748"/>
    </source>
</evidence>
<dbReference type="PhylomeDB" id="A0A022QAF7"/>
<dbReference type="Pfam" id="PF00646">
    <property type="entry name" value="F-box"/>
    <property type="match status" value="1"/>
</dbReference>
<dbReference type="InterPro" id="IPR050796">
    <property type="entry name" value="SCF_F-box_component"/>
</dbReference>
<dbReference type="PANTHER" id="PTHR31672:SF13">
    <property type="entry name" value="F-BOX PROTEIN CPR30-LIKE"/>
    <property type="match status" value="1"/>
</dbReference>
<evidence type="ECO:0000313" key="2">
    <source>
        <dbReference type="EMBL" id="EYU23490.1"/>
    </source>
</evidence>
<dbReference type="CDD" id="cd22157">
    <property type="entry name" value="F-box_AtFBW1-like"/>
    <property type="match status" value="1"/>
</dbReference>
<sequence length="370" mass="41459">MAISELPDEIMFDILSRLPAKCVGKSRCVSKPWRTILSGTQFIKAHLTHLKRTHQQNLIFIAGDFSIRTISAVQNDAVSRELELGLEKRWSDVLGSCDGLVLLQNDDEDKFLLNPMTMQLVKVPDWPAPSYKDESIAMHGFGYDSSIDDYKIVSVSYQDPREYVSAVVHTFVDVYCVRSGVWKRVGNPPYDIFYFLGKDAYDHVYVLRTPGAYLNGAIHWFASNANERTVIVAFDLAREVFDEMPAPVGADVNLVPYELVVLGGCLCVYDVQSVIGQANVWIMREYRSAKSWTRFNIECVHEWEMAKPLCCIGDEEVVLVNTMAEALVYNVKEKSLNNMVVDGVPANVLDGDIFVGSLVSPCPLTVAEPV</sequence>
<reference evidence="2 3" key="1">
    <citation type="journal article" date="2013" name="Proc. Natl. Acad. Sci. U.S.A.">
        <title>Fine-scale variation in meiotic recombination in Mimulus inferred from population shotgun sequencing.</title>
        <authorList>
            <person name="Hellsten U."/>
            <person name="Wright K.M."/>
            <person name="Jenkins J."/>
            <person name="Shu S."/>
            <person name="Yuan Y."/>
            <person name="Wessler S.R."/>
            <person name="Schmutz J."/>
            <person name="Willis J.H."/>
            <person name="Rokhsar D.S."/>
        </authorList>
    </citation>
    <scope>NUCLEOTIDE SEQUENCE [LARGE SCALE GENOMIC DNA]</scope>
    <source>
        <strain evidence="3">cv. DUN x IM62</strain>
    </source>
</reference>
<dbReference type="Pfam" id="PF07734">
    <property type="entry name" value="FBA_1"/>
    <property type="match status" value="1"/>
</dbReference>
<proteinExistence type="predicted"/>